<evidence type="ECO:0000313" key="6">
    <source>
        <dbReference type="Proteomes" id="UP000593567"/>
    </source>
</evidence>
<name>A0A7J7KL88_BUGNE</name>
<dbReference type="AlphaFoldDB" id="A0A7J7KL88"/>
<feature type="signal peptide" evidence="3">
    <location>
        <begin position="1"/>
        <end position="19"/>
    </location>
</feature>
<dbReference type="EMBL" id="VXIV02000408">
    <property type="protein sequence ID" value="KAF6038498.1"/>
    <property type="molecule type" value="Genomic_DNA"/>
</dbReference>
<feature type="transmembrane region" description="Helical" evidence="2">
    <location>
        <begin position="392"/>
        <end position="413"/>
    </location>
</feature>
<feature type="transmembrane region" description="Helical" evidence="2">
    <location>
        <begin position="677"/>
        <end position="698"/>
    </location>
</feature>
<feature type="domain" description="Nose resistant-to-fluoxetine protein N-terminal" evidence="4">
    <location>
        <begin position="64"/>
        <end position="198"/>
    </location>
</feature>
<keyword evidence="6" id="KW-1185">Reference proteome</keyword>
<dbReference type="OrthoDB" id="207378at2759"/>
<evidence type="ECO:0000256" key="2">
    <source>
        <dbReference type="SAM" id="Phobius"/>
    </source>
</evidence>
<feature type="transmembrane region" description="Helical" evidence="2">
    <location>
        <begin position="566"/>
        <end position="587"/>
    </location>
</feature>
<evidence type="ECO:0000259" key="4">
    <source>
        <dbReference type="SMART" id="SM00703"/>
    </source>
</evidence>
<protein>
    <recommendedName>
        <fullName evidence="4">Nose resistant-to-fluoxetine protein N-terminal domain-containing protein</fullName>
    </recommendedName>
</protein>
<comment type="caution">
    <text evidence="5">The sequence shown here is derived from an EMBL/GenBank/DDBJ whole genome shotgun (WGS) entry which is preliminary data.</text>
</comment>
<keyword evidence="2" id="KW-0472">Membrane</keyword>
<dbReference type="InterPro" id="IPR006621">
    <property type="entry name" value="Nose-resist-to-fluoxetine_N"/>
</dbReference>
<gene>
    <name evidence="5" type="ORF">EB796_003194</name>
</gene>
<feature type="transmembrane region" description="Helical" evidence="2">
    <location>
        <begin position="306"/>
        <end position="326"/>
    </location>
</feature>
<dbReference type="Pfam" id="PF20146">
    <property type="entry name" value="NRF"/>
    <property type="match status" value="1"/>
</dbReference>
<dbReference type="SMART" id="SM00703">
    <property type="entry name" value="NRF"/>
    <property type="match status" value="1"/>
</dbReference>
<dbReference type="Proteomes" id="UP000593567">
    <property type="component" value="Unassembled WGS sequence"/>
</dbReference>
<dbReference type="Pfam" id="PF01757">
    <property type="entry name" value="Acyl_transf_3"/>
    <property type="match status" value="1"/>
</dbReference>
<keyword evidence="2" id="KW-0812">Transmembrane</keyword>
<dbReference type="InterPro" id="IPR002656">
    <property type="entry name" value="Acyl_transf_3_dom"/>
</dbReference>
<evidence type="ECO:0000313" key="5">
    <source>
        <dbReference type="EMBL" id="KAF6038498.1"/>
    </source>
</evidence>
<feature type="transmembrane region" description="Helical" evidence="2">
    <location>
        <begin position="537"/>
        <end position="554"/>
    </location>
</feature>
<dbReference type="PANTHER" id="PTHR11161">
    <property type="entry name" value="O-ACYLTRANSFERASE"/>
    <property type="match status" value="1"/>
</dbReference>
<feature type="transmembrane region" description="Helical" evidence="2">
    <location>
        <begin position="646"/>
        <end position="665"/>
    </location>
</feature>
<reference evidence="5" key="1">
    <citation type="submission" date="2020-06" db="EMBL/GenBank/DDBJ databases">
        <title>Draft genome of Bugula neritina, a colonial animal packing powerful symbionts and potential medicines.</title>
        <authorList>
            <person name="Rayko M."/>
        </authorList>
    </citation>
    <scope>NUCLEOTIDE SEQUENCE [LARGE SCALE GENOMIC DNA]</scope>
    <source>
        <strain evidence="5">Kwan_BN1</strain>
    </source>
</reference>
<feature type="region of interest" description="Disordered" evidence="1">
    <location>
        <begin position="248"/>
        <end position="267"/>
    </location>
</feature>
<feature type="transmembrane region" description="Helical" evidence="2">
    <location>
        <begin position="485"/>
        <end position="504"/>
    </location>
</feature>
<feature type="compositionally biased region" description="Polar residues" evidence="1">
    <location>
        <begin position="254"/>
        <end position="267"/>
    </location>
</feature>
<sequence length="747" mass="84063">MMFTAKSVFLILMLHIASGDVNNYGAVYKPHPIHIHELQQSMLKLEKIDGQLDMEVIEKLSSLSSKHLLSALQTLQGVSKGCQEGFDDLTSSLSQQWVLQVFDSWGKLGPGILEGRTRFPGNFDECKNASGNLPAKSVPFESNYCMVYLPIIPNVITLSMGTCVPKQCNATEVTMLYNEVLSKVPELPLRAYSASCQEEDYTLSSGRIAALFFVLLMVGLCVVATLFEGVHQLVNRYYASQMEESESREETTPLIPSTQPVAGKSSSSDSYSVRAILSFSLYSNITKLMDTNQPPGAITCLNGIRFFSMTWVILGHSFLLISFTYIDNPLYIMTLYKRFASEVIMNATVSVDTFFVLSGLLVSYLFLKDFHKRKARLVDFAKGLPLMYLHRYLRLTPAYGFLILIYTSLLWFVSDGPFWPNYPTPPYQTFDQNCVNNWYLNILYVNNIFKVSKQCAAWGWYLGNDMQFFLVAPFIVYLMYRYKKIGVAFCIATILGSIVAALVVSGEQHVTFAISPLAHNNVTTVEDIKLPYYNVPWTRYQTYGIGLLAGFLIFELRKRSYKIPTLLNLALWGVSAALCMSVVYGPFSANMGYHVVYLPEDIFYSGLARSAWALGISFVMISCSLNQGGWVNEFLSWKGFVPLSRMTYCAYLVHIPGLLVIFNTARHGILFTDIQLTLTLILCLTVAFLLAFVFSLIFEMPFINLDKLFLAPLSLKKGRDEVVVKPVEEPPPRYVEREAAGYTPLPS</sequence>
<organism evidence="5 6">
    <name type="scientific">Bugula neritina</name>
    <name type="common">Brown bryozoan</name>
    <name type="synonym">Sertularia neritina</name>
    <dbReference type="NCBI Taxonomy" id="10212"/>
    <lineage>
        <taxon>Eukaryota</taxon>
        <taxon>Metazoa</taxon>
        <taxon>Spiralia</taxon>
        <taxon>Lophotrochozoa</taxon>
        <taxon>Bryozoa</taxon>
        <taxon>Gymnolaemata</taxon>
        <taxon>Cheilostomatida</taxon>
        <taxon>Flustrina</taxon>
        <taxon>Buguloidea</taxon>
        <taxon>Bugulidae</taxon>
        <taxon>Bugula</taxon>
    </lineage>
</organism>
<keyword evidence="2" id="KW-1133">Transmembrane helix</keyword>
<accession>A0A7J7KL88</accession>
<evidence type="ECO:0000256" key="1">
    <source>
        <dbReference type="SAM" id="MobiDB-lite"/>
    </source>
</evidence>
<dbReference type="InterPro" id="IPR052728">
    <property type="entry name" value="O2_lipid_transport_reg"/>
</dbReference>
<feature type="transmembrane region" description="Helical" evidence="2">
    <location>
        <begin position="346"/>
        <end position="367"/>
    </location>
</feature>
<proteinExistence type="predicted"/>
<keyword evidence="3" id="KW-0732">Signal</keyword>
<dbReference type="GO" id="GO:0016747">
    <property type="term" value="F:acyltransferase activity, transferring groups other than amino-acyl groups"/>
    <property type="evidence" value="ECO:0007669"/>
    <property type="project" value="InterPro"/>
</dbReference>
<feature type="transmembrane region" description="Helical" evidence="2">
    <location>
        <begin position="208"/>
        <end position="227"/>
    </location>
</feature>
<feature type="chain" id="PRO_5029742472" description="Nose resistant-to-fluoxetine protein N-terminal domain-containing protein" evidence="3">
    <location>
        <begin position="20"/>
        <end position="747"/>
    </location>
</feature>
<feature type="transmembrane region" description="Helical" evidence="2">
    <location>
        <begin position="458"/>
        <end position="478"/>
    </location>
</feature>
<evidence type="ECO:0000256" key="3">
    <source>
        <dbReference type="SAM" id="SignalP"/>
    </source>
</evidence>
<dbReference type="PANTHER" id="PTHR11161:SF0">
    <property type="entry name" value="O-ACYLTRANSFERASE LIKE PROTEIN"/>
    <property type="match status" value="1"/>
</dbReference>